<dbReference type="AlphaFoldDB" id="A0A2W2ENJ2"/>
<proteinExistence type="predicted"/>
<name>A0A2W2ENJ2_9ACTN</name>
<accession>A0A2W2ENJ2</accession>
<keyword evidence="3" id="KW-1185">Reference proteome</keyword>
<evidence type="ECO:0000313" key="2">
    <source>
        <dbReference type="EMBL" id="PZG18175.1"/>
    </source>
</evidence>
<dbReference type="Proteomes" id="UP000249304">
    <property type="component" value="Unassembled WGS sequence"/>
</dbReference>
<evidence type="ECO:0000256" key="1">
    <source>
        <dbReference type="SAM" id="MobiDB-lite"/>
    </source>
</evidence>
<feature type="region of interest" description="Disordered" evidence="1">
    <location>
        <begin position="44"/>
        <end position="64"/>
    </location>
</feature>
<feature type="compositionally biased region" description="Polar residues" evidence="1">
    <location>
        <begin position="53"/>
        <end position="64"/>
    </location>
</feature>
<gene>
    <name evidence="2" type="ORF">C1J01_15955</name>
</gene>
<protein>
    <submittedName>
        <fullName evidence="2">Uncharacterized protein</fullName>
    </submittedName>
</protein>
<evidence type="ECO:0000313" key="3">
    <source>
        <dbReference type="Proteomes" id="UP000249304"/>
    </source>
</evidence>
<comment type="caution">
    <text evidence="2">The sequence shown here is derived from an EMBL/GenBank/DDBJ whole genome shotgun (WGS) entry which is preliminary data.</text>
</comment>
<reference evidence="2 3" key="1">
    <citation type="submission" date="2018-01" db="EMBL/GenBank/DDBJ databases">
        <title>Draft genome sequence of Nonomuraea sp. KC333.</title>
        <authorList>
            <person name="Sahin N."/>
            <person name="Saygin H."/>
            <person name="Ay H."/>
        </authorList>
    </citation>
    <scope>NUCLEOTIDE SEQUENCE [LARGE SCALE GENOMIC DNA]</scope>
    <source>
        <strain evidence="2 3">KC333</strain>
    </source>
</reference>
<organism evidence="2 3">
    <name type="scientific">Nonomuraea aridisoli</name>
    <dbReference type="NCBI Taxonomy" id="2070368"/>
    <lineage>
        <taxon>Bacteria</taxon>
        <taxon>Bacillati</taxon>
        <taxon>Actinomycetota</taxon>
        <taxon>Actinomycetes</taxon>
        <taxon>Streptosporangiales</taxon>
        <taxon>Streptosporangiaceae</taxon>
        <taxon>Nonomuraea</taxon>
    </lineage>
</organism>
<sequence length="64" mass="6037">MPLAAWLGCAVTAGAVQYEQALQATGEPAAVALVASLAGGGIGAAPGSSHSGTQRQGWGSPGSS</sequence>
<dbReference type="EMBL" id="POUD01000056">
    <property type="protein sequence ID" value="PZG18175.1"/>
    <property type="molecule type" value="Genomic_DNA"/>
</dbReference>